<keyword evidence="1" id="KW-0479">Metal-binding</keyword>
<dbReference type="GO" id="GO:0008270">
    <property type="term" value="F:zinc ion binding"/>
    <property type="evidence" value="ECO:0007669"/>
    <property type="project" value="UniProtKB-KW"/>
</dbReference>
<evidence type="ECO:0000256" key="5">
    <source>
        <dbReference type="ARBA" id="ARBA00023186"/>
    </source>
</evidence>
<dbReference type="FunFam" id="2.60.260.20:FF:000005">
    <property type="entry name" value="Chaperone protein dnaJ 1, mitochondrial"/>
    <property type="match status" value="1"/>
</dbReference>
<dbReference type="PANTHER" id="PTHR44145">
    <property type="entry name" value="DNAJ HOMOLOG SUBFAMILY A MEMBER 3, MITOCHONDRIAL"/>
    <property type="match status" value="1"/>
</dbReference>
<dbReference type="PROSITE" id="PS51188">
    <property type="entry name" value="ZF_CR"/>
    <property type="match status" value="1"/>
</dbReference>
<keyword evidence="3" id="KW-0863">Zinc-finger</keyword>
<dbReference type="PANTHER" id="PTHR44145:SF3">
    <property type="entry name" value="DNAJ HOMOLOG SUBFAMILY A MEMBER 3, MITOCHONDRIAL"/>
    <property type="match status" value="1"/>
</dbReference>
<evidence type="ECO:0000256" key="1">
    <source>
        <dbReference type="ARBA" id="ARBA00022723"/>
    </source>
</evidence>
<dbReference type="SUPFAM" id="SSF49493">
    <property type="entry name" value="HSP40/DnaJ peptide-binding domain"/>
    <property type="match status" value="1"/>
</dbReference>
<dbReference type="STRING" id="7167.A0A182FD57"/>
<evidence type="ECO:0000256" key="2">
    <source>
        <dbReference type="ARBA" id="ARBA00022737"/>
    </source>
</evidence>
<dbReference type="GO" id="GO:0007005">
    <property type="term" value="P:mitochondrion organization"/>
    <property type="evidence" value="ECO:0007669"/>
    <property type="project" value="TreeGrafter"/>
</dbReference>
<dbReference type="InterPro" id="IPR008971">
    <property type="entry name" value="HSP40/DnaJ_pept-bd"/>
</dbReference>
<dbReference type="GO" id="GO:0006457">
    <property type="term" value="P:protein folding"/>
    <property type="evidence" value="ECO:0007669"/>
    <property type="project" value="InterPro"/>
</dbReference>
<dbReference type="SUPFAM" id="SSF57938">
    <property type="entry name" value="DnaJ/Hsp40 cysteine-rich domain"/>
    <property type="match status" value="1"/>
</dbReference>
<dbReference type="GO" id="GO:0005739">
    <property type="term" value="C:mitochondrion"/>
    <property type="evidence" value="ECO:0007669"/>
    <property type="project" value="TreeGrafter"/>
</dbReference>
<dbReference type="AlphaFoldDB" id="A0A182FD57"/>
<reference evidence="6" key="2">
    <citation type="submission" date="2022-08" db="UniProtKB">
        <authorList>
            <consortium name="EnsemblMetazoa"/>
        </authorList>
    </citation>
    <scope>IDENTIFICATION</scope>
    <source>
        <strain evidence="6">STECLA/ALBI9_A</strain>
    </source>
</reference>
<evidence type="ECO:0000313" key="6">
    <source>
        <dbReference type="EnsemblMetazoa" id="AALB004444-PA"/>
    </source>
</evidence>
<protein>
    <submittedName>
        <fullName evidence="6">Uncharacterized protein</fullName>
    </submittedName>
</protein>
<dbReference type="GO" id="GO:0051082">
    <property type="term" value="F:unfolded protein binding"/>
    <property type="evidence" value="ECO:0007669"/>
    <property type="project" value="InterPro"/>
</dbReference>
<dbReference type="InterPro" id="IPR001305">
    <property type="entry name" value="HSP_DnaJ_Cys-rich_dom"/>
</dbReference>
<dbReference type="InterPro" id="IPR002939">
    <property type="entry name" value="DnaJ_C"/>
</dbReference>
<keyword evidence="4" id="KW-0862">Zinc</keyword>
<evidence type="ECO:0000256" key="3">
    <source>
        <dbReference type="ARBA" id="ARBA00022771"/>
    </source>
</evidence>
<organism evidence="6 7">
    <name type="scientific">Anopheles albimanus</name>
    <name type="common">New world malaria mosquito</name>
    <dbReference type="NCBI Taxonomy" id="7167"/>
    <lineage>
        <taxon>Eukaryota</taxon>
        <taxon>Metazoa</taxon>
        <taxon>Ecdysozoa</taxon>
        <taxon>Arthropoda</taxon>
        <taxon>Hexapoda</taxon>
        <taxon>Insecta</taxon>
        <taxon>Pterygota</taxon>
        <taxon>Neoptera</taxon>
        <taxon>Endopterygota</taxon>
        <taxon>Diptera</taxon>
        <taxon>Nematocera</taxon>
        <taxon>Culicoidea</taxon>
        <taxon>Culicidae</taxon>
        <taxon>Anophelinae</taxon>
        <taxon>Anopheles</taxon>
    </lineage>
</organism>
<dbReference type="EnsemblMetazoa" id="AALB004444-RA">
    <property type="protein sequence ID" value="AALB004444-PA"/>
    <property type="gene ID" value="AALB004444"/>
</dbReference>
<accession>A0A182FD57</accession>
<dbReference type="Proteomes" id="UP000069272">
    <property type="component" value="Chromosome 3L"/>
</dbReference>
<keyword evidence="5" id="KW-0143">Chaperone</keyword>
<dbReference type="CDD" id="cd10747">
    <property type="entry name" value="DnaJ_C"/>
    <property type="match status" value="1"/>
</dbReference>
<evidence type="ECO:0000313" key="7">
    <source>
        <dbReference type="Proteomes" id="UP000069272"/>
    </source>
</evidence>
<name>A0A182FD57_ANOAL</name>
<dbReference type="Gene3D" id="2.60.260.20">
    <property type="entry name" value="Urease metallochaperone UreE, N-terminal domain"/>
    <property type="match status" value="2"/>
</dbReference>
<dbReference type="VEuPathDB" id="VectorBase:AALB004444"/>
<dbReference type="InterPro" id="IPR036410">
    <property type="entry name" value="HSP_DnaJ_Cys-rich_dom_sf"/>
</dbReference>
<keyword evidence="2" id="KW-0677">Repeat</keyword>
<reference evidence="6 7" key="1">
    <citation type="journal article" date="2017" name="G3 (Bethesda)">
        <title>The Physical Genome Mapping of Anopheles albimanus Corrected Scaffold Misassemblies and Identified Interarm Rearrangements in Genus Anopheles.</title>
        <authorList>
            <person name="Artemov G.N."/>
            <person name="Peery A.N."/>
            <person name="Jiang X."/>
            <person name="Tu Z."/>
            <person name="Stegniy V.N."/>
            <person name="Sharakhova M.V."/>
            <person name="Sharakhov I.V."/>
        </authorList>
    </citation>
    <scope>NUCLEOTIDE SEQUENCE [LARGE SCALE GENOMIC DNA]</scope>
    <source>
        <strain evidence="6 7">ALBI9_A</strain>
    </source>
</reference>
<dbReference type="GO" id="GO:0031072">
    <property type="term" value="F:heat shock protein binding"/>
    <property type="evidence" value="ECO:0007669"/>
    <property type="project" value="InterPro"/>
</dbReference>
<sequence>MELKFNQITEAYETLMSECRPQTNYSNSVVDLNPSLYRNIARQNNRLLALYGSRPAIPSAKLLNVLNYEDVVMTITIKESIEGATRELMLPIGVKCDRCSYTGSSAEWGDVCSICHGTGMQLFHTETGHLRVPCKFCNGNKHAPQRLICPKCHGRGIVVKDHQLVVSIPKLSRHKDRLKVRVPGMQRQVTLILHVPDASHFRWNGLHIYSTECISMLKAIRGGDLSVRGVEGMFNVHLDPGTQSGTELRLRGKGLKDKQRQDVGDHFLTVQVRVPQHLTAKQLQLLEEFERAVQADDA</sequence>
<dbReference type="Pfam" id="PF01556">
    <property type="entry name" value="DnaJ_C"/>
    <property type="match status" value="1"/>
</dbReference>
<dbReference type="GO" id="GO:0043066">
    <property type="term" value="P:negative regulation of apoptotic process"/>
    <property type="evidence" value="ECO:0007669"/>
    <property type="project" value="TreeGrafter"/>
</dbReference>
<dbReference type="InterPro" id="IPR051938">
    <property type="entry name" value="Apopto_cytoskel_mod"/>
</dbReference>
<evidence type="ECO:0000256" key="4">
    <source>
        <dbReference type="ARBA" id="ARBA00022833"/>
    </source>
</evidence>
<keyword evidence="7" id="KW-1185">Reference proteome</keyword>
<proteinExistence type="predicted"/>
<dbReference type="Gene3D" id="2.10.230.10">
    <property type="entry name" value="Heat shock protein DnaJ, cysteine-rich domain"/>
    <property type="match status" value="1"/>
</dbReference>
<dbReference type="VEuPathDB" id="VectorBase:AALB20_026188"/>